<keyword evidence="6 8" id="KW-0675">Receptor</keyword>
<proteinExistence type="inferred from homology"/>
<dbReference type="KEGG" id="ccin:107268602"/>
<dbReference type="PANTHER" id="PTHR21143">
    <property type="entry name" value="INVERTEBRATE GUSTATORY RECEPTOR"/>
    <property type="match status" value="1"/>
</dbReference>
<keyword evidence="7 8" id="KW-0807">Transducer</keyword>
<keyword evidence="9" id="KW-1185">Reference proteome</keyword>
<dbReference type="GO" id="GO:0030424">
    <property type="term" value="C:axon"/>
    <property type="evidence" value="ECO:0007669"/>
    <property type="project" value="TreeGrafter"/>
</dbReference>
<dbReference type="GeneID" id="107268602"/>
<dbReference type="OrthoDB" id="7698893at2759"/>
<dbReference type="Proteomes" id="UP000694920">
    <property type="component" value="Unplaced"/>
</dbReference>
<name>A0A3L9LSW0_CEPCN</name>
<comment type="subcellular location">
    <subcellularLocation>
        <location evidence="1 8">Cell membrane</location>
        <topology evidence="1 8">Multi-pass membrane protein</topology>
    </subcellularLocation>
</comment>
<evidence type="ECO:0000256" key="7">
    <source>
        <dbReference type="ARBA" id="ARBA00023224"/>
    </source>
</evidence>
<evidence type="ECO:0000256" key="2">
    <source>
        <dbReference type="ARBA" id="ARBA00022475"/>
    </source>
</evidence>
<dbReference type="Pfam" id="PF08395">
    <property type="entry name" value="7tm_7"/>
    <property type="match status" value="1"/>
</dbReference>
<evidence type="ECO:0000256" key="6">
    <source>
        <dbReference type="ARBA" id="ARBA00023170"/>
    </source>
</evidence>
<gene>
    <name evidence="10 11" type="primary">LOC107268602</name>
</gene>
<dbReference type="GO" id="GO:0005886">
    <property type="term" value="C:plasma membrane"/>
    <property type="evidence" value="ECO:0007669"/>
    <property type="project" value="UniProtKB-SubCell"/>
</dbReference>
<evidence type="ECO:0000256" key="3">
    <source>
        <dbReference type="ARBA" id="ARBA00022692"/>
    </source>
</evidence>
<keyword evidence="4 8" id="KW-1133">Transmembrane helix</keyword>
<dbReference type="GO" id="GO:0050909">
    <property type="term" value="P:sensory perception of taste"/>
    <property type="evidence" value="ECO:0007669"/>
    <property type="project" value="InterPro"/>
</dbReference>
<dbReference type="InterPro" id="IPR013604">
    <property type="entry name" value="7TM_chemorcpt"/>
</dbReference>
<evidence type="ECO:0000256" key="5">
    <source>
        <dbReference type="ARBA" id="ARBA00023136"/>
    </source>
</evidence>
<dbReference type="GO" id="GO:0030425">
    <property type="term" value="C:dendrite"/>
    <property type="evidence" value="ECO:0007669"/>
    <property type="project" value="TreeGrafter"/>
</dbReference>
<sequence length="381" mass="43571">MSTKKKLSAPVLYFGRIIGLIPFRLGEDQSDLQFSIAGAVYGTVLAIAYSIASAMALRLLFLNGFPLDTPLLVIASGMEMVCIYFLCVAIWLTFAYRQEHIIKMLRDFFKIHEIVWEYFEIPTDYERIIYQITVHATWINVFLLILNIIAYSFFAGDRTYNVVIWISYCLPGVVYHNVIILFLVSMSAIRRKIRRLNEKLIERGRSINSSTSINDFAFVHGFLCDLAESVSHFFSHFILQTVVQHLLLLLTRIYGICILLKNQKSSINIPLAMYVNVTDVIVCILQEYFIGSIVDGTVKEARNTGNALHEMANKQRPLRQRTQVYAFSIQLLRRRLDLSAYGFFKFDLSLVSKVIGTATTYIVIVMQLENFNPNVPSALPN</sequence>
<comment type="function">
    <text evidence="8">Gustatory receptor which mediates acceptance or avoidance behavior, depending on its substrates.</text>
</comment>
<dbReference type="GO" id="GO:0007635">
    <property type="term" value="P:chemosensory behavior"/>
    <property type="evidence" value="ECO:0007669"/>
    <property type="project" value="TreeGrafter"/>
</dbReference>
<evidence type="ECO:0000313" key="11">
    <source>
        <dbReference type="RefSeq" id="XP_024941649.1"/>
    </source>
</evidence>
<feature type="transmembrane region" description="Helical" evidence="8">
    <location>
        <begin position="73"/>
        <end position="96"/>
    </location>
</feature>
<comment type="caution">
    <text evidence="8">Lacks conserved residue(s) required for the propagation of feature annotation.</text>
</comment>
<comment type="similarity">
    <text evidence="8">Belongs to the insect chemoreceptor superfamily. Gustatory receptor (GR) family.</text>
</comment>
<reference evidence="10 11" key="1">
    <citation type="submission" date="2025-04" db="UniProtKB">
        <authorList>
            <consortium name="RefSeq"/>
        </authorList>
    </citation>
    <scope>IDENTIFICATION</scope>
</reference>
<evidence type="ECO:0000313" key="9">
    <source>
        <dbReference type="Proteomes" id="UP000694920"/>
    </source>
</evidence>
<dbReference type="GO" id="GO:0008049">
    <property type="term" value="P:male courtship behavior"/>
    <property type="evidence" value="ECO:0007669"/>
    <property type="project" value="TreeGrafter"/>
</dbReference>
<organism evidence="9 11">
    <name type="scientific">Cephus cinctus</name>
    <name type="common">Wheat stem sawfly</name>
    <dbReference type="NCBI Taxonomy" id="211228"/>
    <lineage>
        <taxon>Eukaryota</taxon>
        <taxon>Metazoa</taxon>
        <taxon>Ecdysozoa</taxon>
        <taxon>Arthropoda</taxon>
        <taxon>Hexapoda</taxon>
        <taxon>Insecta</taxon>
        <taxon>Pterygota</taxon>
        <taxon>Neoptera</taxon>
        <taxon>Endopterygota</taxon>
        <taxon>Hymenoptera</taxon>
        <taxon>Cephoidea</taxon>
        <taxon>Cephidae</taxon>
        <taxon>Cephus</taxon>
    </lineage>
</organism>
<evidence type="ECO:0000256" key="4">
    <source>
        <dbReference type="ARBA" id="ARBA00022989"/>
    </source>
</evidence>
<dbReference type="RefSeq" id="XP_015597028.1">
    <property type="nucleotide sequence ID" value="XM_015741542.2"/>
</dbReference>
<keyword evidence="5 8" id="KW-0472">Membrane</keyword>
<evidence type="ECO:0000256" key="8">
    <source>
        <dbReference type="RuleBase" id="RU363108"/>
    </source>
</evidence>
<evidence type="ECO:0000313" key="10">
    <source>
        <dbReference type="RefSeq" id="XP_015597028.1"/>
    </source>
</evidence>
<evidence type="ECO:0000256" key="1">
    <source>
        <dbReference type="ARBA" id="ARBA00004651"/>
    </source>
</evidence>
<feature type="transmembrane region" description="Helical" evidence="8">
    <location>
        <begin position="137"/>
        <end position="156"/>
    </location>
</feature>
<dbReference type="GO" id="GO:0043025">
    <property type="term" value="C:neuronal cell body"/>
    <property type="evidence" value="ECO:0007669"/>
    <property type="project" value="TreeGrafter"/>
</dbReference>
<keyword evidence="2 8" id="KW-1003">Cell membrane</keyword>
<feature type="transmembrane region" description="Helical" evidence="8">
    <location>
        <begin position="39"/>
        <end position="61"/>
    </location>
</feature>
<dbReference type="RefSeq" id="XP_024941649.1">
    <property type="nucleotide sequence ID" value="XM_025085881.1"/>
</dbReference>
<feature type="transmembrane region" description="Helical" evidence="8">
    <location>
        <begin position="162"/>
        <end position="189"/>
    </location>
</feature>
<dbReference type="AlphaFoldDB" id="A0A3L9LSW0"/>
<dbReference type="GO" id="GO:0007165">
    <property type="term" value="P:signal transduction"/>
    <property type="evidence" value="ECO:0007669"/>
    <property type="project" value="UniProtKB-KW"/>
</dbReference>
<keyword evidence="3 8" id="KW-0812">Transmembrane</keyword>
<dbReference type="PANTHER" id="PTHR21143:SF133">
    <property type="entry name" value="GUSTATORY AND PHEROMONE RECEPTOR 32A-RELATED"/>
    <property type="match status" value="1"/>
</dbReference>
<protein>
    <recommendedName>
        <fullName evidence="8">Gustatory receptor</fullName>
    </recommendedName>
</protein>
<accession>A0A3L9LSW0</accession>